<comment type="caution">
    <text evidence="10">The sequence shown here is derived from an EMBL/GenBank/DDBJ whole genome shotgun (WGS) entry which is preliminary data.</text>
</comment>
<evidence type="ECO:0000256" key="4">
    <source>
        <dbReference type="ARBA" id="ARBA00022679"/>
    </source>
</evidence>
<evidence type="ECO:0000313" key="11">
    <source>
        <dbReference type="Proteomes" id="UP000478505"/>
    </source>
</evidence>
<evidence type="ECO:0000313" key="10">
    <source>
        <dbReference type="EMBL" id="NEV94878.1"/>
    </source>
</evidence>
<evidence type="ECO:0000256" key="7">
    <source>
        <dbReference type="SAM" id="Coils"/>
    </source>
</evidence>
<dbReference type="Pfam" id="PF00512">
    <property type="entry name" value="HisKA"/>
    <property type="match status" value="1"/>
</dbReference>
<keyword evidence="4" id="KW-0808">Transferase</keyword>
<dbReference type="InterPro" id="IPR050736">
    <property type="entry name" value="Sensor_HK_Regulatory"/>
</dbReference>
<dbReference type="CDD" id="cd00075">
    <property type="entry name" value="HATPase"/>
    <property type="match status" value="1"/>
</dbReference>
<dbReference type="InterPro" id="IPR036890">
    <property type="entry name" value="HATPase_C_sf"/>
</dbReference>
<dbReference type="PANTHER" id="PTHR43711">
    <property type="entry name" value="TWO-COMPONENT HISTIDINE KINASE"/>
    <property type="match status" value="1"/>
</dbReference>
<sequence length="418" mass="48253">MSQTDFQKNSKIFNLLFEGISEGIIVVDETQHVVEVNSATEAMFGYKKGELIAKHLDILIPKNYRSNHHKHVDKFIDNSEKRQMGHGRNIYGLKKNGEIFPVEAGLNPFQFEGKRYVMSLISDITQRETQQQEIEELNKGLERKIEQRTEELKLTIQELQHLNSKLESEVHKRKLAETKTKKALQKEIELNELKTKFLSLVSHEFKTPLSGILTSSTLAKKYTQTEQQDKRERHLNTIKNKVHYLTGILNDFLSIERLESGKVTYKFEEFSLITLVNEVIYNANITLKDGQEIVYPRDLPDISLKQDKHVLELVLSNLLNNAIKYSSEDTTIYFEVNPTESNLIRFRIKDEGIGIPQEDQKHIFERYFRAENALNNQGTGIGLNIAKVHLENLNGSICFESTEGEGTTFYIEIPKSHE</sequence>
<dbReference type="InterPro" id="IPR003661">
    <property type="entry name" value="HisK_dim/P_dom"/>
</dbReference>
<feature type="domain" description="Histidine kinase" evidence="8">
    <location>
        <begin position="200"/>
        <end position="417"/>
    </location>
</feature>
<dbReference type="EC" id="2.7.13.3" evidence="2"/>
<dbReference type="Proteomes" id="UP000478505">
    <property type="component" value="Unassembled WGS sequence"/>
</dbReference>
<proteinExistence type="predicted"/>
<feature type="domain" description="PAS" evidence="9">
    <location>
        <begin position="9"/>
        <end position="79"/>
    </location>
</feature>
<dbReference type="AlphaFoldDB" id="A0A6B3R4C5"/>
<dbReference type="SUPFAM" id="SSF55874">
    <property type="entry name" value="ATPase domain of HSP90 chaperone/DNA topoisomerase II/histidine kinase"/>
    <property type="match status" value="1"/>
</dbReference>
<evidence type="ECO:0000256" key="2">
    <source>
        <dbReference type="ARBA" id="ARBA00012438"/>
    </source>
</evidence>
<evidence type="ECO:0000259" key="8">
    <source>
        <dbReference type="PROSITE" id="PS50109"/>
    </source>
</evidence>
<dbReference type="PANTHER" id="PTHR43711:SF26">
    <property type="entry name" value="SENSOR HISTIDINE KINASE RCSC"/>
    <property type="match status" value="1"/>
</dbReference>
<dbReference type="PROSITE" id="PS50109">
    <property type="entry name" value="HIS_KIN"/>
    <property type="match status" value="1"/>
</dbReference>
<protein>
    <recommendedName>
        <fullName evidence="2">histidine kinase</fullName>
        <ecNumber evidence="2">2.7.13.3</ecNumber>
    </recommendedName>
</protein>
<dbReference type="InterPro" id="IPR013767">
    <property type="entry name" value="PAS_fold"/>
</dbReference>
<evidence type="ECO:0000256" key="1">
    <source>
        <dbReference type="ARBA" id="ARBA00000085"/>
    </source>
</evidence>
<dbReference type="InterPro" id="IPR036097">
    <property type="entry name" value="HisK_dim/P_sf"/>
</dbReference>
<dbReference type="InterPro" id="IPR000014">
    <property type="entry name" value="PAS"/>
</dbReference>
<dbReference type="PRINTS" id="PR00344">
    <property type="entry name" value="BCTRLSENSOR"/>
</dbReference>
<dbReference type="Pfam" id="PF02518">
    <property type="entry name" value="HATPase_c"/>
    <property type="match status" value="1"/>
</dbReference>
<dbReference type="Gene3D" id="3.30.450.20">
    <property type="entry name" value="PAS domain"/>
    <property type="match status" value="1"/>
</dbReference>
<dbReference type="GO" id="GO:0000155">
    <property type="term" value="F:phosphorelay sensor kinase activity"/>
    <property type="evidence" value="ECO:0007669"/>
    <property type="project" value="InterPro"/>
</dbReference>
<dbReference type="FunFam" id="3.30.565.10:FF:000006">
    <property type="entry name" value="Sensor histidine kinase WalK"/>
    <property type="match status" value="1"/>
</dbReference>
<dbReference type="Gene3D" id="3.30.565.10">
    <property type="entry name" value="Histidine kinase-like ATPase, C-terminal domain"/>
    <property type="match status" value="1"/>
</dbReference>
<evidence type="ECO:0000256" key="5">
    <source>
        <dbReference type="ARBA" id="ARBA00022777"/>
    </source>
</evidence>
<dbReference type="NCBIfam" id="TIGR00229">
    <property type="entry name" value="sensory_box"/>
    <property type="match status" value="1"/>
</dbReference>
<reference evidence="10 11" key="1">
    <citation type="submission" date="2020-02" db="EMBL/GenBank/DDBJ databases">
        <title>Flavobacteriaceae Psychroflexus bacterium YR1-1, complete genome.</title>
        <authorList>
            <person name="Li Y."/>
            <person name="Wu S."/>
        </authorList>
    </citation>
    <scope>NUCLEOTIDE SEQUENCE [LARGE SCALE GENOMIC DNA]</scope>
    <source>
        <strain evidence="10 11">YR1-1</strain>
    </source>
</reference>
<dbReference type="InterPro" id="IPR004358">
    <property type="entry name" value="Sig_transdc_His_kin-like_C"/>
</dbReference>
<keyword evidence="6" id="KW-0902">Two-component regulatory system</keyword>
<dbReference type="RefSeq" id="WP_164005573.1">
    <property type="nucleotide sequence ID" value="NZ_JAAIKD010000007.1"/>
</dbReference>
<evidence type="ECO:0000256" key="3">
    <source>
        <dbReference type="ARBA" id="ARBA00022553"/>
    </source>
</evidence>
<dbReference type="Pfam" id="PF00989">
    <property type="entry name" value="PAS"/>
    <property type="match status" value="1"/>
</dbReference>
<dbReference type="InterPro" id="IPR035965">
    <property type="entry name" value="PAS-like_dom_sf"/>
</dbReference>
<dbReference type="SMART" id="SM00388">
    <property type="entry name" value="HisKA"/>
    <property type="match status" value="1"/>
</dbReference>
<dbReference type="SUPFAM" id="SSF47384">
    <property type="entry name" value="Homodimeric domain of signal transducing histidine kinase"/>
    <property type="match status" value="1"/>
</dbReference>
<dbReference type="SMART" id="SM00091">
    <property type="entry name" value="PAS"/>
    <property type="match status" value="1"/>
</dbReference>
<dbReference type="EMBL" id="JAAIKD010000007">
    <property type="protein sequence ID" value="NEV94878.1"/>
    <property type="molecule type" value="Genomic_DNA"/>
</dbReference>
<evidence type="ECO:0000259" key="9">
    <source>
        <dbReference type="PROSITE" id="PS50112"/>
    </source>
</evidence>
<dbReference type="Gene3D" id="1.10.287.130">
    <property type="match status" value="1"/>
</dbReference>
<feature type="coiled-coil region" evidence="7">
    <location>
        <begin position="124"/>
        <end position="196"/>
    </location>
</feature>
<dbReference type="InterPro" id="IPR003594">
    <property type="entry name" value="HATPase_dom"/>
</dbReference>
<dbReference type="PROSITE" id="PS50112">
    <property type="entry name" value="PAS"/>
    <property type="match status" value="1"/>
</dbReference>
<comment type="catalytic activity">
    <reaction evidence="1">
        <text>ATP + protein L-histidine = ADP + protein N-phospho-L-histidine.</text>
        <dbReference type="EC" id="2.7.13.3"/>
    </reaction>
</comment>
<dbReference type="CDD" id="cd00130">
    <property type="entry name" value="PAS"/>
    <property type="match status" value="1"/>
</dbReference>
<keyword evidence="7" id="KW-0175">Coiled coil</keyword>
<dbReference type="SUPFAM" id="SSF55785">
    <property type="entry name" value="PYP-like sensor domain (PAS domain)"/>
    <property type="match status" value="1"/>
</dbReference>
<dbReference type="CDD" id="cd00082">
    <property type="entry name" value="HisKA"/>
    <property type="match status" value="1"/>
</dbReference>
<dbReference type="InterPro" id="IPR005467">
    <property type="entry name" value="His_kinase_dom"/>
</dbReference>
<dbReference type="GO" id="GO:0006355">
    <property type="term" value="P:regulation of DNA-templated transcription"/>
    <property type="evidence" value="ECO:0007669"/>
    <property type="project" value="InterPro"/>
</dbReference>
<gene>
    <name evidence="10" type="ORF">G3567_12065</name>
</gene>
<evidence type="ECO:0000256" key="6">
    <source>
        <dbReference type="ARBA" id="ARBA00023012"/>
    </source>
</evidence>
<accession>A0A6B3R4C5</accession>
<dbReference type="SMART" id="SM00387">
    <property type="entry name" value="HATPase_c"/>
    <property type="match status" value="1"/>
</dbReference>
<name>A0A6B3R4C5_9FLAO</name>
<organism evidence="10 11">
    <name type="scientific">Psychroflexus aurantiacus</name>
    <dbReference type="NCBI Taxonomy" id="2709310"/>
    <lineage>
        <taxon>Bacteria</taxon>
        <taxon>Pseudomonadati</taxon>
        <taxon>Bacteroidota</taxon>
        <taxon>Flavobacteriia</taxon>
        <taxon>Flavobacteriales</taxon>
        <taxon>Flavobacteriaceae</taxon>
        <taxon>Psychroflexus</taxon>
    </lineage>
</organism>
<keyword evidence="11" id="KW-1185">Reference proteome</keyword>
<keyword evidence="5" id="KW-0418">Kinase</keyword>
<keyword evidence="3" id="KW-0597">Phosphoprotein</keyword>